<dbReference type="NCBIfam" id="TIGR01879">
    <property type="entry name" value="hydantase"/>
    <property type="match status" value="1"/>
</dbReference>
<dbReference type="InterPro" id="IPR036264">
    <property type="entry name" value="Bact_exopeptidase_dim_dom"/>
</dbReference>
<dbReference type="EC" id="3.5.-.-" evidence="3"/>
<evidence type="ECO:0000313" key="3">
    <source>
        <dbReference type="EMBL" id="MFC4637107.1"/>
    </source>
</evidence>
<dbReference type="Proteomes" id="UP001595952">
    <property type="component" value="Unassembled WGS sequence"/>
</dbReference>
<dbReference type="Pfam" id="PF01546">
    <property type="entry name" value="Peptidase_M20"/>
    <property type="match status" value="1"/>
</dbReference>
<dbReference type="Gene3D" id="3.40.630.10">
    <property type="entry name" value="Zn peptidases"/>
    <property type="match status" value="1"/>
</dbReference>
<keyword evidence="4" id="KW-1185">Reference proteome</keyword>
<organism evidence="3 4">
    <name type="scientific">Deinococcus hohokamensis</name>
    <dbReference type="NCBI Taxonomy" id="309883"/>
    <lineage>
        <taxon>Bacteria</taxon>
        <taxon>Thermotogati</taxon>
        <taxon>Deinococcota</taxon>
        <taxon>Deinococci</taxon>
        <taxon>Deinococcales</taxon>
        <taxon>Deinococcaceae</taxon>
        <taxon>Deinococcus</taxon>
    </lineage>
</organism>
<comment type="similarity">
    <text evidence="1">Belongs to the peptidase M20 family.</text>
</comment>
<dbReference type="PANTHER" id="PTHR32494">
    <property type="entry name" value="ALLANTOATE DEIMINASE-RELATED"/>
    <property type="match status" value="1"/>
</dbReference>
<evidence type="ECO:0000256" key="1">
    <source>
        <dbReference type="ARBA" id="ARBA00006153"/>
    </source>
</evidence>
<dbReference type="InterPro" id="IPR010158">
    <property type="entry name" value="Amidase_Cbmase"/>
</dbReference>
<dbReference type="SUPFAM" id="SSF53187">
    <property type="entry name" value="Zn-dependent exopeptidases"/>
    <property type="match status" value="1"/>
</dbReference>
<evidence type="ECO:0000256" key="2">
    <source>
        <dbReference type="ARBA" id="ARBA00022801"/>
    </source>
</evidence>
<sequence length="420" mass="45096">MLDPQRTLAELKALRARTADEHGAQRVAYTVPWHAARAFLREQLVDLPVSVELDPAGNLWATLPGESEQELWIGGHLDSVPNGGWLDGCLNVFAGLEVLRRVIGEYGGRPPVTVRLVDWADEEGRFGHSLYGSSALSGHLDPEGAASLTDRDGVTMREALQAEGIHLGRALEAGQARQRAGAYIELHIEQGPVLEHHGLPLGVVLGTCGVERHRITVTGRAAHAGSTPMNARQDALLVLGRLSQALYTWTATHGGVSTIGSVITAPGIATSVVGQCEFTLDQRHLDPAGLATLWAEAQRNLARFCKEGGCTFAVSDLFRIEPVPFHPELIDLCEQAILEITPSTMRLPSGPLHDAAEVARAGVPTVMLFVQSLGGLSHNAAEDTREADLMLSVRALDRLADQALAWIEAQFSAPGRNPMP</sequence>
<dbReference type="SUPFAM" id="SSF55031">
    <property type="entry name" value="Bacterial exopeptidase dimerisation domain"/>
    <property type="match status" value="1"/>
</dbReference>
<dbReference type="PIRSF" id="PIRSF001235">
    <property type="entry name" value="Amidase_carbamoylase"/>
    <property type="match status" value="1"/>
</dbReference>
<proteinExistence type="inferred from homology"/>
<dbReference type="Gene3D" id="3.30.70.360">
    <property type="match status" value="1"/>
</dbReference>
<dbReference type="GO" id="GO:0016787">
    <property type="term" value="F:hydrolase activity"/>
    <property type="evidence" value="ECO:0007669"/>
    <property type="project" value="UniProtKB-KW"/>
</dbReference>
<reference evidence="4" key="1">
    <citation type="journal article" date="2019" name="Int. J. Syst. Evol. Microbiol.">
        <title>The Global Catalogue of Microorganisms (GCM) 10K type strain sequencing project: providing services to taxonomists for standard genome sequencing and annotation.</title>
        <authorList>
            <consortium name="The Broad Institute Genomics Platform"/>
            <consortium name="The Broad Institute Genome Sequencing Center for Infectious Disease"/>
            <person name="Wu L."/>
            <person name="Ma J."/>
        </authorList>
    </citation>
    <scope>NUCLEOTIDE SEQUENCE [LARGE SCALE GENOMIC DNA]</scope>
    <source>
        <strain evidence="4">CCUG 55995</strain>
    </source>
</reference>
<dbReference type="InterPro" id="IPR002933">
    <property type="entry name" value="Peptidase_M20"/>
</dbReference>
<evidence type="ECO:0000313" key="4">
    <source>
        <dbReference type="Proteomes" id="UP001595952"/>
    </source>
</evidence>
<name>A0ABV9I4P9_9DEIO</name>
<dbReference type="PANTHER" id="PTHR32494:SF5">
    <property type="entry name" value="ALLANTOATE AMIDOHYDROLASE"/>
    <property type="match status" value="1"/>
</dbReference>
<dbReference type="EMBL" id="JBHSEI010000001">
    <property type="protein sequence ID" value="MFC4637107.1"/>
    <property type="molecule type" value="Genomic_DNA"/>
</dbReference>
<protein>
    <submittedName>
        <fullName evidence="3">Hydantoinase/carbamoylase family amidase</fullName>
        <ecNumber evidence="3">3.5.-.-</ecNumber>
    </submittedName>
</protein>
<comment type="caution">
    <text evidence="3">The sequence shown here is derived from an EMBL/GenBank/DDBJ whole genome shotgun (WGS) entry which is preliminary data.</text>
</comment>
<dbReference type="RefSeq" id="WP_380060142.1">
    <property type="nucleotide sequence ID" value="NZ_JBHSEI010000001.1"/>
</dbReference>
<gene>
    <name evidence="3" type="ORF">ACFO0D_02015</name>
</gene>
<accession>A0ABV9I4P9</accession>
<keyword evidence="2 3" id="KW-0378">Hydrolase</keyword>